<feature type="transmembrane region" description="Helical" evidence="8">
    <location>
        <begin position="267"/>
        <end position="289"/>
    </location>
</feature>
<dbReference type="InterPro" id="IPR024989">
    <property type="entry name" value="MFS_assoc_dom"/>
</dbReference>
<feature type="transmembrane region" description="Helical" evidence="8">
    <location>
        <begin position="239"/>
        <end position="260"/>
    </location>
</feature>
<dbReference type="AlphaFoldDB" id="A0A844FWH5"/>
<evidence type="ECO:0000256" key="2">
    <source>
        <dbReference type="ARBA" id="ARBA00022448"/>
    </source>
</evidence>
<evidence type="ECO:0000313" key="10">
    <source>
        <dbReference type="EMBL" id="MST89973.1"/>
    </source>
</evidence>
<reference evidence="10 11" key="1">
    <citation type="submission" date="2019-08" db="EMBL/GenBank/DDBJ databases">
        <title>In-depth cultivation of the pig gut microbiome towards novel bacterial diversity and tailored functional studies.</title>
        <authorList>
            <person name="Wylensek D."/>
            <person name="Hitch T.C.A."/>
            <person name="Clavel T."/>
        </authorList>
    </citation>
    <scope>NUCLEOTIDE SEQUENCE [LARGE SCALE GENOMIC DNA]</scope>
    <source>
        <strain evidence="10 11">CA-Schmier-601-WT-3</strain>
    </source>
</reference>
<keyword evidence="3" id="KW-1003">Cell membrane</keyword>
<dbReference type="GO" id="GO:0005886">
    <property type="term" value="C:plasma membrane"/>
    <property type="evidence" value="ECO:0007669"/>
    <property type="project" value="UniProtKB-SubCell"/>
</dbReference>
<feature type="transmembrane region" description="Helical" evidence="8">
    <location>
        <begin position="72"/>
        <end position="92"/>
    </location>
</feature>
<feature type="transmembrane region" description="Helical" evidence="8">
    <location>
        <begin position="161"/>
        <end position="182"/>
    </location>
</feature>
<feature type="transmembrane region" description="Helical" evidence="8">
    <location>
        <begin position="12"/>
        <end position="33"/>
    </location>
</feature>
<evidence type="ECO:0000256" key="3">
    <source>
        <dbReference type="ARBA" id="ARBA00022475"/>
    </source>
</evidence>
<dbReference type="GO" id="GO:0030395">
    <property type="term" value="F:lactose binding"/>
    <property type="evidence" value="ECO:0007669"/>
    <property type="project" value="TreeGrafter"/>
</dbReference>
<keyword evidence="5 8" id="KW-0812">Transmembrane</keyword>
<feature type="transmembrane region" description="Helical" evidence="8">
    <location>
        <begin position="39"/>
        <end position="60"/>
    </location>
</feature>
<evidence type="ECO:0000313" key="11">
    <source>
        <dbReference type="Proteomes" id="UP000442619"/>
    </source>
</evidence>
<keyword evidence="7 8" id="KW-0472">Membrane</keyword>
<dbReference type="Gene3D" id="1.20.1250.20">
    <property type="entry name" value="MFS general substrate transporter like domains"/>
    <property type="match status" value="2"/>
</dbReference>
<dbReference type="Proteomes" id="UP000442619">
    <property type="component" value="Unassembled WGS sequence"/>
</dbReference>
<evidence type="ECO:0000256" key="5">
    <source>
        <dbReference type="ARBA" id="ARBA00022692"/>
    </source>
</evidence>
<protein>
    <submittedName>
        <fullName evidence="10">MFS transporter</fullName>
    </submittedName>
</protein>
<comment type="subcellular location">
    <subcellularLocation>
        <location evidence="1">Cell inner membrane</location>
        <topology evidence="1">Multi-pass membrane protein</topology>
    </subcellularLocation>
</comment>
<feature type="transmembrane region" description="Helical" evidence="8">
    <location>
        <begin position="135"/>
        <end position="155"/>
    </location>
</feature>
<keyword evidence="2" id="KW-0813">Transport</keyword>
<organism evidence="10 11">
    <name type="scientific">Sharpea porci</name>
    <dbReference type="NCBI Taxonomy" id="2652286"/>
    <lineage>
        <taxon>Bacteria</taxon>
        <taxon>Bacillati</taxon>
        <taxon>Bacillota</taxon>
        <taxon>Erysipelotrichia</taxon>
        <taxon>Erysipelotrichales</taxon>
        <taxon>Coprobacillaceae</taxon>
        <taxon>Sharpea</taxon>
    </lineage>
</organism>
<evidence type="ECO:0000256" key="7">
    <source>
        <dbReference type="ARBA" id="ARBA00023136"/>
    </source>
</evidence>
<evidence type="ECO:0000256" key="6">
    <source>
        <dbReference type="ARBA" id="ARBA00022989"/>
    </source>
</evidence>
<evidence type="ECO:0000256" key="4">
    <source>
        <dbReference type="ARBA" id="ARBA00022519"/>
    </source>
</evidence>
<keyword evidence="11" id="KW-1185">Reference proteome</keyword>
<keyword evidence="4" id="KW-0997">Cell inner membrane</keyword>
<keyword evidence="6 8" id="KW-1133">Transmembrane helix</keyword>
<evidence type="ECO:0000259" key="9">
    <source>
        <dbReference type="PROSITE" id="PS50850"/>
    </source>
</evidence>
<evidence type="ECO:0000256" key="8">
    <source>
        <dbReference type="SAM" id="Phobius"/>
    </source>
</evidence>
<dbReference type="Pfam" id="PF12832">
    <property type="entry name" value="MFS_1_like"/>
    <property type="match status" value="1"/>
</dbReference>
<dbReference type="GO" id="GO:0015528">
    <property type="term" value="F:lactose:proton symporter activity"/>
    <property type="evidence" value="ECO:0007669"/>
    <property type="project" value="TreeGrafter"/>
</dbReference>
<dbReference type="PROSITE" id="PS50850">
    <property type="entry name" value="MFS"/>
    <property type="match status" value="1"/>
</dbReference>
<dbReference type="SUPFAM" id="SSF103473">
    <property type="entry name" value="MFS general substrate transporter"/>
    <property type="match status" value="1"/>
</dbReference>
<dbReference type="RefSeq" id="WP_154517989.1">
    <property type="nucleotide sequence ID" value="NZ_JAXFJJ010000057.1"/>
</dbReference>
<dbReference type="PANTHER" id="PTHR23522">
    <property type="entry name" value="BLL5896 PROTEIN"/>
    <property type="match status" value="1"/>
</dbReference>
<feature type="transmembrane region" description="Helical" evidence="8">
    <location>
        <begin position="295"/>
        <end position="318"/>
    </location>
</feature>
<gene>
    <name evidence="10" type="ORF">FYJ79_10390</name>
</gene>
<dbReference type="PANTHER" id="PTHR23522:SF10">
    <property type="entry name" value="3-PHENYLPROPIONIC ACID TRANSPORTER-RELATED"/>
    <property type="match status" value="1"/>
</dbReference>
<accession>A0A844FWH5</accession>
<dbReference type="InterPro" id="IPR020846">
    <property type="entry name" value="MFS_dom"/>
</dbReference>
<feature type="transmembrane region" description="Helical" evidence="8">
    <location>
        <begin position="203"/>
        <end position="219"/>
    </location>
</feature>
<feature type="transmembrane region" description="Helical" evidence="8">
    <location>
        <begin position="330"/>
        <end position="353"/>
    </location>
</feature>
<feature type="transmembrane region" description="Helical" evidence="8">
    <location>
        <begin position="98"/>
        <end position="123"/>
    </location>
</feature>
<dbReference type="InterPro" id="IPR036259">
    <property type="entry name" value="MFS_trans_sf"/>
</dbReference>
<dbReference type="EMBL" id="VUNM01000030">
    <property type="protein sequence ID" value="MST89973.1"/>
    <property type="molecule type" value="Genomic_DNA"/>
</dbReference>
<name>A0A844FWH5_9FIRM</name>
<feature type="domain" description="Major facilitator superfamily (MFS) profile" evidence="9">
    <location>
        <begin position="206"/>
        <end position="384"/>
    </location>
</feature>
<sequence>MNQKILNTKYAFIQGIYYIILCVLMSYGALYLGKVGLRTGLIGIVIASANILATLAQPVIARYIDAHHTSVASILMMMTFLSGLLSIVMLVIGQLPYLVAIIFALLSAIAITMMPFINALTFVFEEKGVVLNFGLSRGIGSVAYALMSLVLGYVISRISPLYLPLVITVSALGLLPILRGFSNDHVVSHKEGEKSRFIDFLKYYKLFLLMLVGYILIYIDHQLINTYMIYIVRNIGGNSLSMGIATFIAAFLELPGMVLFQKYKDKLNISYVMIFAGIMYSIKHLLTLFAPNMTIFFIAQMLQIFAFALFIPSSVFYIDSYFDKKDATTGQALFTMSGTIAGVIASVAGGLLIEVTSVHITLLIFAVLSVVGSAILVSSIKCMK</sequence>
<feature type="transmembrane region" description="Helical" evidence="8">
    <location>
        <begin position="359"/>
        <end position="380"/>
    </location>
</feature>
<evidence type="ECO:0000256" key="1">
    <source>
        <dbReference type="ARBA" id="ARBA00004429"/>
    </source>
</evidence>
<proteinExistence type="predicted"/>
<comment type="caution">
    <text evidence="10">The sequence shown here is derived from an EMBL/GenBank/DDBJ whole genome shotgun (WGS) entry which is preliminary data.</text>
</comment>